<proteinExistence type="predicted"/>
<dbReference type="GO" id="GO:0018104">
    <property type="term" value="P:peptidoglycan-protein cross-linking"/>
    <property type="evidence" value="ECO:0007669"/>
    <property type="project" value="TreeGrafter"/>
</dbReference>
<feature type="active site" description="Proton donor/acceptor" evidence="6">
    <location>
        <position position="417"/>
    </location>
</feature>
<dbReference type="PANTHER" id="PTHR30582:SF33">
    <property type="entry name" value="EXPORTED PROTEIN"/>
    <property type="match status" value="1"/>
</dbReference>
<dbReference type="PANTHER" id="PTHR30582">
    <property type="entry name" value="L,D-TRANSPEPTIDASE"/>
    <property type="match status" value="1"/>
</dbReference>
<keyword evidence="10" id="KW-1185">Reference proteome</keyword>
<evidence type="ECO:0000256" key="4">
    <source>
        <dbReference type="ARBA" id="ARBA00022984"/>
    </source>
</evidence>
<keyword evidence="5 6" id="KW-0961">Cell wall biogenesis/degradation</keyword>
<evidence type="ECO:0000313" key="9">
    <source>
        <dbReference type="EMBL" id="OPJ62787.1"/>
    </source>
</evidence>
<evidence type="ECO:0000259" key="8">
    <source>
        <dbReference type="PROSITE" id="PS52029"/>
    </source>
</evidence>
<dbReference type="Proteomes" id="UP000191056">
    <property type="component" value="Unassembled WGS sequence"/>
</dbReference>
<dbReference type="GO" id="GO:0071555">
    <property type="term" value="P:cell wall organization"/>
    <property type="evidence" value="ECO:0007669"/>
    <property type="project" value="UniProtKB-UniRule"/>
</dbReference>
<evidence type="ECO:0000256" key="5">
    <source>
        <dbReference type="ARBA" id="ARBA00023316"/>
    </source>
</evidence>
<dbReference type="InterPro" id="IPR038054">
    <property type="entry name" value="LD_TPept-like_central_sf"/>
</dbReference>
<keyword evidence="4 6" id="KW-0573">Peptidoglycan synthesis</keyword>
<evidence type="ECO:0000256" key="3">
    <source>
        <dbReference type="ARBA" id="ARBA00022960"/>
    </source>
</evidence>
<keyword evidence="7" id="KW-0812">Transmembrane</keyword>
<dbReference type="GO" id="GO:0071972">
    <property type="term" value="F:peptidoglycan L,D-transpeptidase activity"/>
    <property type="evidence" value="ECO:0007669"/>
    <property type="project" value="TreeGrafter"/>
</dbReference>
<dbReference type="STRING" id="225345.CLCHR_18470"/>
<dbReference type="Pfam" id="PF12229">
    <property type="entry name" value="PG_binding_4"/>
    <property type="match status" value="2"/>
</dbReference>
<name>A0A1V4ITJ4_9CLOT</name>
<feature type="domain" description="L,D-TPase catalytic" evidence="8">
    <location>
        <begin position="343"/>
        <end position="462"/>
    </location>
</feature>
<comment type="caution">
    <text evidence="9">The sequence shown here is derived from an EMBL/GenBank/DDBJ whole genome shotgun (WGS) entry which is preliminary data.</text>
</comment>
<evidence type="ECO:0000256" key="7">
    <source>
        <dbReference type="SAM" id="Phobius"/>
    </source>
</evidence>
<dbReference type="SUPFAM" id="SSF141523">
    <property type="entry name" value="L,D-transpeptidase catalytic domain-like"/>
    <property type="match status" value="1"/>
</dbReference>
<dbReference type="InterPro" id="IPR005490">
    <property type="entry name" value="LD_TPept_cat_dom"/>
</dbReference>
<dbReference type="Pfam" id="PF03734">
    <property type="entry name" value="YkuD"/>
    <property type="match status" value="1"/>
</dbReference>
<evidence type="ECO:0000256" key="1">
    <source>
        <dbReference type="ARBA" id="ARBA00004752"/>
    </source>
</evidence>
<dbReference type="AlphaFoldDB" id="A0A1V4ITJ4"/>
<keyword evidence="3 6" id="KW-0133">Cell shape</keyword>
<dbReference type="Gene3D" id="2.40.440.10">
    <property type="entry name" value="L,D-transpeptidase catalytic domain-like"/>
    <property type="match status" value="1"/>
</dbReference>
<keyword evidence="7" id="KW-0472">Membrane</keyword>
<sequence>MKKTNMKKLFKIEFNKKIITFIVLTIVVYLLISLYFASHYFFNTEINGINISLKAHKDVDNVINSYIKDYKLKLIEREGETEEILGQDIGLQYNEKNDIPKINKIQSSFKWISSLLMEQDYYEEDLLLYNKDKLENKINDLNCLNKEIIDPQNVTFVYSNGSYEVVKEVYGNKIYTDKLKESIKISISKGKANLDLNENACYENPKYTIESNKTMETKNLLNKYVGAKINYTFGNKNEIVDGDTINKWLSVDDNLEVLIDKKAVYSYISELSKKYNTVGIPREFKASTNKIIEIKGGFYGWKINSIGETKALLENIERGEILQKEPIYTQKALYREEDDIGNTYVEINITRQHLWFYKDGKLVTQGDVVTGNPNRGNSTKLGVYMLNYKEKGSTLNGPGYESDVSYWMPFNGNIGIHDASWRYSFGGNIYKNNGSHGCVNAPIYLAKKIYDNIEPGTPIICYEE</sequence>
<organism evidence="9 10">
    <name type="scientific">Clostridium chromiireducens</name>
    <dbReference type="NCBI Taxonomy" id="225345"/>
    <lineage>
        <taxon>Bacteria</taxon>
        <taxon>Bacillati</taxon>
        <taxon>Bacillota</taxon>
        <taxon>Clostridia</taxon>
        <taxon>Eubacteriales</taxon>
        <taxon>Clostridiaceae</taxon>
        <taxon>Clostridium</taxon>
    </lineage>
</organism>
<reference evidence="9 10" key="1">
    <citation type="submission" date="2017-03" db="EMBL/GenBank/DDBJ databases">
        <title>Genome sequence of Clostridium chromiireducens DSM 23318.</title>
        <authorList>
            <person name="Poehlein A."/>
            <person name="Daniel R."/>
        </authorList>
    </citation>
    <scope>NUCLEOTIDE SEQUENCE [LARGE SCALE GENOMIC DNA]</scope>
    <source>
        <strain evidence="9 10">DSM 23318</strain>
    </source>
</reference>
<feature type="transmembrane region" description="Helical" evidence="7">
    <location>
        <begin position="21"/>
        <end position="42"/>
    </location>
</feature>
<dbReference type="PROSITE" id="PS52029">
    <property type="entry name" value="LD_TPASE"/>
    <property type="match status" value="1"/>
</dbReference>
<dbReference type="GO" id="GO:0008360">
    <property type="term" value="P:regulation of cell shape"/>
    <property type="evidence" value="ECO:0007669"/>
    <property type="project" value="UniProtKB-UniRule"/>
</dbReference>
<dbReference type="UniPathway" id="UPA00219"/>
<evidence type="ECO:0000256" key="6">
    <source>
        <dbReference type="PROSITE-ProRule" id="PRU01373"/>
    </source>
</evidence>
<dbReference type="InterPro" id="IPR050979">
    <property type="entry name" value="LD-transpeptidase"/>
</dbReference>
<gene>
    <name evidence="9" type="ORF">CLCHR_18470</name>
</gene>
<dbReference type="GO" id="GO:0005576">
    <property type="term" value="C:extracellular region"/>
    <property type="evidence" value="ECO:0007669"/>
    <property type="project" value="TreeGrafter"/>
</dbReference>
<dbReference type="SUPFAM" id="SSF143985">
    <property type="entry name" value="L,D-transpeptidase pre-catalytic domain-like"/>
    <property type="match status" value="1"/>
</dbReference>
<dbReference type="InterPro" id="IPR038063">
    <property type="entry name" value="Transpep_catalytic_dom"/>
</dbReference>
<keyword evidence="2" id="KW-0808">Transferase</keyword>
<dbReference type="OrthoDB" id="3176960at2"/>
<feature type="active site" description="Nucleophile" evidence="6">
    <location>
        <position position="438"/>
    </location>
</feature>
<dbReference type="CDD" id="cd16913">
    <property type="entry name" value="YkuD_like"/>
    <property type="match status" value="1"/>
</dbReference>
<dbReference type="GO" id="GO:0016740">
    <property type="term" value="F:transferase activity"/>
    <property type="evidence" value="ECO:0007669"/>
    <property type="project" value="UniProtKB-KW"/>
</dbReference>
<evidence type="ECO:0000256" key="2">
    <source>
        <dbReference type="ARBA" id="ARBA00022679"/>
    </source>
</evidence>
<dbReference type="Gene3D" id="3.10.20.800">
    <property type="match status" value="1"/>
</dbReference>
<evidence type="ECO:0000313" key="10">
    <source>
        <dbReference type="Proteomes" id="UP000191056"/>
    </source>
</evidence>
<dbReference type="InterPro" id="IPR022029">
    <property type="entry name" value="YoaR-like_PG-bd"/>
</dbReference>
<keyword evidence="7" id="KW-1133">Transmembrane helix</keyword>
<dbReference type="RefSeq" id="WP_079439409.1">
    <property type="nucleotide sequence ID" value="NZ_MZGT01000021.1"/>
</dbReference>
<comment type="pathway">
    <text evidence="1 6">Cell wall biogenesis; peptidoglycan biosynthesis.</text>
</comment>
<protein>
    <submittedName>
        <fullName evidence="9">Putative peptidoglycan binding domain protein</fullName>
    </submittedName>
</protein>
<accession>A0A1V4ITJ4</accession>
<dbReference type="EMBL" id="MZGT01000021">
    <property type="protein sequence ID" value="OPJ62787.1"/>
    <property type="molecule type" value="Genomic_DNA"/>
</dbReference>